<reference evidence="1" key="1">
    <citation type="submission" date="2020-08" db="EMBL/GenBank/DDBJ databases">
        <title>Ramlibacter sp. USB13 16S ribosomal RNA gene genome sequencing and assembly.</title>
        <authorList>
            <person name="Kang M."/>
        </authorList>
    </citation>
    <scope>NUCLEOTIDE SEQUENCE</scope>
    <source>
        <strain evidence="1">USB13</strain>
    </source>
</reference>
<keyword evidence="2" id="KW-1185">Reference proteome</keyword>
<accession>A0A923MMC7</accession>
<sequence>MSRDVELLYLAQADEHVRHAKEGIARQQRWVDLHARDDPDELLRGQRLLQAMRETLGELLVHRDGIVQRLGSP</sequence>
<dbReference type="EMBL" id="JACORT010000001">
    <property type="protein sequence ID" value="MBC5781416.1"/>
    <property type="molecule type" value="Genomic_DNA"/>
</dbReference>
<name>A0A923MMC7_9BURK</name>
<gene>
    <name evidence="1" type="ORF">H8N03_00585</name>
</gene>
<evidence type="ECO:0000313" key="2">
    <source>
        <dbReference type="Proteomes" id="UP000608513"/>
    </source>
</evidence>
<protein>
    <submittedName>
        <fullName evidence="1">Uncharacterized protein</fullName>
    </submittedName>
</protein>
<dbReference type="Proteomes" id="UP000608513">
    <property type="component" value="Unassembled WGS sequence"/>
</dbReference>
<organism evidence="1 2">
    <name type="scientific">Ramlibacter cellulosilyticus</name>
    <dbReference type="NCBI Taxonomy" id="2764187"/>
    <lineage>
        <taxon>Bacteria</taxon>
        <taxon>Pseudomonadati</taxon>
        <taxon>Pseudomonadota</taxon>
        <taxon>Betaproteobacteria</taxon>
        <taxon>Burkholderiales</taxon>
        <taxon>Comamonadaceae</taxon>
        <taxon>Ramlibacter</taxon>
    </lineage>
</organism>
<proteinExistence type="predicted"/>
<comment type="caution">
    <text evidence="1">The sequence shown here is derived from an EMBL/GenBank/DDBJ whole genome shotgun (WGS) entry which is preliminary data.</text>
</comment>
<dbReference type="AlphaFoldDB" id="A0A923MMC7"/>
<evidence type="ECO:0000313" key="1">
    <source>
        <dbReference type="EMBL" id="MBC5781416.1"/>
    </source>
</evidence>